<keyword evidence="2" id="KW-1185">Reference proteome</keyword>
<evidence type="ECO:0000313" key="2">
    <source>
        <dbReference type="Proteomes" id="UP000814140"/>
    </source>
</evidence>
<evidence type="ECO:0000313" key="1">
    <source>
        <dbReference type="EMBL" id="KAI0057065.1"/>
    </source>
</evidence>
<proteinExistence type="predicted"/>
<dbReference type="EMBL" id="MU277253">
    <property type="protein sequence ID" value="KAI0057065.1"/>
    <property type="molecule type" value="Genomic_DNA"/>
</dbReference>
<organism evidence="1 2">
    <name type="scientific">Artomyces pyxidatus</name>
    <dbReference type="NCBI Taxonomy" id="48021"/>
    <lineage>
        <taxon>Eukaryota</taxon>
        <taxon>Fungi</taxon>
        <taxon>Dikarya</taxon>
        <taxon>Basidiomycota</taxon>
        <taxon>Agaricomycotina</taxon>
        <taxon>Agaricomycetes</taxon>
        <taxon>Russulales</taxon>
        <taxon>Auriscalpiaceae</taxon>
        <taxon>Artomyces</taxon>
    </lineage>
</organism>
<comment type="caution">
    <text evidence="1">The sequence shown here is derived from an EMBL/GenBank/DDBJ whole genome shotgun (WGS) entry which is preliminary data.</text>
</comment>
<protein>
    <submittedName>
        <fullName evidence="1">Uncharacterized protein</fullName>
    </submittedName>
</protein>
<accession>A0ACB8SKV9</accession>
<feature type="non-terminal residue" evidence="1">
    <location>
        <position position="1"/>
    </location>
</feature>
<reference evidence="1" key="2">
    <citation type="journal article" date="2022" name="New Phytol.">
        <title>Evolutionary transition to the ectomycorrhizal habit in the genomes of a hyperdiverse lineage of mushroom-forming fungi.</title>
        <authorList>
            <person name="Looney B."/>
            <person name="Miyauchi S."/>
            <person name="Morin E."/>
            <person name="Drula E."/>
            <person name="Courty P.E."/>
            <person name="Kohler A."/>
            <person name="Kuo A."/>
            <person name="LaButti K."/>
            <person name="Pangilinan J."/>
            <person name="Lipzen A."/>
            <person name="Riley R."/>
            <person name="Andreopoulos W."/>
            <person name="He G."/>
            <person name="Johnson J."/>
            <person name="Nolan M."/>
            <person name="Tritt A."/>
            <person name="Barry K.W."/>
            <person name="Grigoriev I.V."/>
            <person name="Nagy L.G."/>
            <person name="Hibbett D."/>
            <person name="Henrissat B."/>
            <person name="Matheny P.B."/>
            <person name="Labbe J."/>
            <person name="Martin F.M."/>
        </authorList>
    </citation>
    <scope>NUCLEOTIDE SEQUENCE</scope>
    <source>
        <strain evidence="1">HHB10654</strain>
    </source>
</reference>
<feature type="non-terminal residue" evidence="1">
    <location>
        <position position="67"/>
    </location>
</feature>
<reference evidence="1" key="1">
    <citation type="submission" date="2021-03" db="EMBL/GenBank/DDBJ databases">
        <authorList>
            <consortium name="DOE Joint Genome Institute"/>
            <person name="Ahrendt S."/>
            <person name="Looney B.P."/>
            <person name="Miyauchi S."/>
            <person name="Morin E."/>
            <person name="Drula E."/>
            <person name="Courty P.E."/>
            <person name="Chicoki N."/>
            <person name="Fauchery L."/>
            <person name="Kohler A."/>
            <person name="Kuo A."/>
            <person name="Labutti K."/>
            <person name="Pangilinan J."/>
            <person name="Lipzen A."/>
            <person name="Riley R."/>
            <person name="Andreopoulos W."/>
            <person name="He G."/>
            <person name="Johnson J."/>
            <person name="Barry K.W."/>
            <person name="Grigoriev I.V."/>
            <person name="Nagy L."/>
            <person name="Hibbett D."/>
            <person name="Henrissat B."/>
            <person name="Matheny P.B."/>
            <person name="Labbe J."/>
            <person name="Martin F."/>
        </authorList>
    </citation>
    <scope>NUCLEOTIDE SEQUENCE</scope>
    <source>
        <strain evidence="1">HHB10654</strain>
    </source>
</reference>
<sequence>TERRSLTVPIGTSSAAGGCASLSRRARSHWGNFVVHVCDRQRRGGSRGLEQLRCHGSVMQLAGRGEP</sequence>
<gene>
    <name evidence="1" type="ORF">BV25DRAFT_1831568</name>
</gene>
<dbReference type="Proteomes" id="UP000814140">
    <property type="component" value="Unassembled WGS sequence"/>
</dbReference>
<name>A0ACB8SKV9_9AGAM</name>